<organism evidence="4 5">
    <name type="scientific">Glaciecola nitratireducens (strain JCM 12485 / KCTC 12276 / FR1064)</name>
    <dbReference type="NCBI Taxonomy" id="1085623"/>
    <lineage>
        <taxon>Bacteria</taxon>
        <taxon>Pseudomonadati</taxon>
        <taxon>Pseudomonadota</taxon>
        <taxon>Gammaproteobacteria</taxon>
        <taxon>Alteromonadales</taxon>
        <taxon>Alteromonadaceae</taxon>
        <taxon>Brumicola</taxon>
    </lineage>
</organism>
<evidence type="ECO:0000256" key="1">
    <source>
        <dbReference type="ARBA" id="ARBA00001946"/>
    </source>
</evidence>
<protein>
    <recommendedName>
        <fullName evidence="2">diguanylate cyclase</fullName>
        <ecNumber evidence="2">2.7.7.65</ecNumber>
    </recommendedName>
</protein>
<dbReference type="Pfam" id="PF00990">
    <property type="entry name" value="GGDEF"/>
    <property type="match status" value="1"/>
</dbReference>
<dbReference type="FunFam" id="3.30.70.270:FF:000001">
    <property type="entry name" value="Diguanylate cyclase domain protein"/>
    <property type="match status" value="1"/>
</dbReference>
<dbReference type="SUPFAM" id="SSF55073">
    <property type="entry name" value="Nucleotide cyclase"/>
    <property type="match status" value="1"/>
</dbReference>
<name>G4QM81_GLANF</name>
<evidence type="ECO:0000313" key="4">
    <source>
        <dbReference type="EMBL" id="AEP30733.1"/>
    </source>
</evidence>
<dbReference type="InterPro" id="IPR043128">
    <property type="entry name" value="Rev_trsase/Diguanyl_cyclase"/>
</dbReference>
<dbReference type="GO" id="GO:0043709">
    <property type="term" value="P:cell adhesion involved in single-species biofilm formation"/>
    <property type="evidence" value="ECO:0007669"/>
    <property type="project" value="TreeGrafter"/>
</dbReference>
<dbReference type="HOGENOM" id="CLU_000445_11_5_6"/>
<evidence type="ECO:0000256" key="2">
    <source>
        <dbReference type="ARBA" id="ARBA00012528"/>
    </source>
</evidence>
<feature type="domain" description="GGDEF" evidence="3">
    <location>
        <begin position="204"/>
        <end position="338"/>
    </location>
</feature>
<dbReference type="OrthoDB" id="9812260at2"/>
<dbReference type="CDD" id="cd01949">
    <property type="entry name" value="GGDEF"/>
    <property type="match status" value="1"/>
</dbReference>
<dbReference type="NCBIfam" id="TIGR00254">
    <property type="entry name" value="GGDEF"/>
    <property type="match status" value="1"/>
</dbReference>
<dbReference type="GO" id="GO:0052621">
    <property type="term" value="F:diguanylate cyclase activity"/>
    <property type="evidence" value="ECO:0007669"/>
    <property type="project" value="UniProtKB-EC"/>
</dbReference>
<comment type="cofactor">
    <cofactor evidence="1">
        <name>Mg(2+)</name>
        <dbReference type="ChEBI" id="CHEBI:18420"/>
    </cofactor>
</comment>
<sequence>MAKTDIEKSFQTLKSTIPLLLKYNIPAIPTNYALWYTYVSNDSPQLNQDIDENLQKGYPLSVAKTKELYRNYLSEKQEVDAWQLRQSMEAMLLEVSQSMKDTKSDTTEFKSLMDANLDNLSKVEKEGLSVTEVMALVRKMVHELQAIRQKTISFSGSLVKAEKEIESLKLKLQESQHEALYDALTGLCNRRYFDSEIESKIGIDKMSLMLIDIDHFKIINDTHGHLMGDLVLKAVAKKLQSGCREDAQVFRYGGEEFVILMPGADLQKARHIADVMRRSIEKIAVKDRRTGNVLGDVTVSIGVAQRTKGEQPHDLVERADKLLYKAKTLGRNRVMPIS</sequence>
<evidence type="ECO:0000259" key="3">
    <source>
        <dbReference type="PROSITE" id="PS50887"/>
    </source>
</evidence>
<reference evidence="4 5" key="1">
    <citation type="journal article" date="2011" name="J. Bacteriol.">
        <title>Complete genome sequence of seawater bacterium Glaciecola nitratireducens FR1064T.</title>
        <authorList>
            <person name="Bian F."/>
            <person name="Qin Q.L."/>
            <person name="Xie B.B."/>
            <person name="Shu Y.L."/>
            <person name="Zhang X.Y."/>
            <person name="Yu Y."/>
            <person name="Chen B."/>
            <person name="Chen X.L."/>
            <person name="Zhou B.C."/>
            <person name="Zhang Y.Z."/>
        </authorList>
    </citation>
    <scope>NUCLEOTIDE SEQUENCE [LARGE SCALE GENOMIC DNA]</scope>
    <source>
        <strain evidence="5">JCM 12485 / KCTC 12276 / FR1064</strain>
    </source>
</reference>
<accession>G4QM81</accession>
<dbReference type="SMART" id="SM00267">
    <property type="entry name" value="GGDEF"/>
    <property type="match status" value="1"/>
</dbReference>
<dbReference type="InterPro" id="IPR029787">
    <property type="entry name" value="Nucleotide_cyclase"/>
</dbReference>
<keyword evidence="5" id="KW-1185">Reference proteome</keyword>
<dbReference type="KEGG" id="gni:GNIT_2636"/>
<dbReference type="PANTHER" id="PTHR45138:SF2">
    <property type="entry name" value="DIGUANYLATE CYCLASE VDCA"/>
    <property type="match status" value="1"/>
</dbReference>
<evidence type="ECO:0000313" key="5">
    <source>
        <dbReference type="Proteomes" id="UP000009282"/>
    </source>
</evidence>
<dbReference type="RefSeq" id="WP_014109606.1">
    <property type="nucleotide sequence ID" value="NC_016041.1"/>
</dbReference>
<dbReference type="STRING" id="1085623.GNIT_2636"/>
<dbReference type="eggNOG" id="COG3706">
    <property type="taxonomic scope" value="Bacteria"/>
</dbReference>
<dbReference type="InterPro" id="IPR000160">
    <property type="entry name" value="GGDEF_dom"/>
</dbReference>
<dbReference type="PROSITE" id="PS50887">
    <property type="entry name" value="GGDEF"/>
    <property type="match status" value="1"/>
</dbReference>
<dbReference type="PANTHER" id="PTHR45138">
    <property type="entry name" value="REGULATORY COMPONENTS OF SENSORY TRANSDUCTION SYSTEM"/>
    <property type="match status" value="1"/>
</dbReference>
<dbReference type="GO" id="GO:1902201">
    <property type="term" value="P:negative regulation of bacterial-type flagellum-dependent cell motility"/>
    <property type="evidence" value="ECO:0007669"/>
    <property type="project" value="TreeGrafter"/>
</dbReference>
<dbReference type="Gene3D" id="3.30.70.270">
    <property type="match status" value="1"/>
</dbReference>
<proteinExistence type="predicted"/>
<dbReference type="EC" id="2.7.7.65" evidence="2"/>
<dbReference type="InterPro" id="IPR050469">
    <property type="entry name" value="Diguanylate_Cyclase"/>
</dbReference>
<dbReference type="AlphaFoldDB" id="G4QM81"/>
<gene>
    <name evidence="4" type="primary">dgcB</name>
    <name evidence="4" type="ordered locus">GNIT_2636</name>
</gene>
<dbReference type="GO" id="GO:0005886">
    <property type="term" value="C:plasma membrane"/>
    <property type="evidence" value="ECO:0007669"/>
    <property type="project" value="TreeGrafter"/>
</dbReference>
<dbReference type="EMBL" id="CP003060">
    <property type="protein sequence ID" value="AEP30733.1"/>
    <property type="molecule type" value="Genomic_DNA"/>
</dbReference>
<dbReference type="Proteomes" id="UP000009282">
    <property type="component" value="Chromosome"/>
</dbReference>